<proteinExistence type="predicted"/>
<evidence type="ECO:0000259" key="2">
    <source>
        <dbReference type="Pfam" id="PF20878"/>
    </source>
</evidence>
<evidence type="ECO:0000313" key="4">
    <source>
        <dbReference type="Proteomes" id="UP001444071"/>
    </source>
</evidence>
<keyword evidence="4" id="KW-1185">Reference proteome</keyword>
<evidence type="ECO:0000313" key="3">
    <source>
        <dbReference type="EMBL" id="MEQ2265417.1"/>
    </source>
</evidence>
<dbReference type="Proteomes" id="UP001444071">
    <property type="component" value="Unassembled WGS sequence"/>
</dbReference>
<protein>
    <submittedName>
        <fullName evidence="3">REST corepressor 3</fullName>
    </submittedName>
</protein>
<comment type="caution">
    <text evidence="3">The sequence shown here is derived from an EMBL/GenBank/DDBJ whole genome shotgun (WGS) entry which is preliminary data.</text>
</comment>
<feature type="compositionally biased region" description="Basic residues" evidence="1">
    <location>
        <begin position="59"/>
        <end position="71"/>
    </location>
</feature>
<accession>A0ABV0WAA7</accession>
<feature type="domain" description="REST corepressor helical" evidence="2">
    <location>
        <begin position="69"/>
        <end position="110"/>
    </location>
</feature>
<name>A0ABV0WAA7_9TELE</name>
<dbReference type="Pfam" id="PF20878">
    <property type="entry name" value="REST_helical"/>
    <property type="match status" value="1"/>
</dbReference>
<feature type="compositionally biased region" description="Basic and acidic residues" evidence="1">
    <location>
        <begin position="22"/>
        <end position="39"/>
    </location>
</feature>
<feature type="region of interest" description="Disordered" evidence="1">
    <location>
        <begin position="22"/>
        <end position="72"/>
    </location>
</feature>
<feature type="non-terminal residue" evidence="3">
    <location>
        <position position="1"/>
    </location>
</feature>
<dbReference type="InterPro" id="IPR049048">
    <property type="entry name" value="REST_helical"/>
</dbReference>
<sequence>RVCLCCSFCHSDEEMEEANHIEANDSDYDPNKDAKKENQAELAVPGSKAALGRREHQTLQHRHHQRSRCRPPKGMYLTQEDVVAVSCSASAANTLLRQLDMELVSLKRQVEGSVTYLVFSLYDSSVTSTASPWLANKKFNQY</sequence>
<organism evidence="3 4">
    <name type="scientific">Xenotaenia resolanae</name>
    <dbReference type="NCBI Taxonomy" id="208358"/>
    <lineage>
        <taxon>Eukaryota</taxon>
        <taxon>Metazoa</taxon>
        <taxon>Chordata</taxon>
        <taxon>Craniata</taxon>
        <taxon>Vertebrata</taxon>
        <taxon>Euteleostomi</taxon>
        <taxon>Actinopterygii</taxon>
        <taxon>Neopterygii</taxon>
        <taxon>Teleostei</taxon>
        <taxon>Neoteleostei</taxon>
        <taxon>Acanthomorphata</taxon>
        <taxon>Ovalentaria</taxon>
        <taxon>Atherinomorphae</taxon>
        <taxon>Cyprinodontiformes</taxon>
        <taxon>Goodeidae</taxon>
        <taxon>Xenotaenia</taxon>
    </lineage>
</organism>
<dbReference type="EMBL" id="JAHRIM010032332">
    <property type="protein sequence ID" value="MEQ2265417.1"/>
    <property type="molecule type" value="Genomic_DNA"/>
</dbReference>
<dbReference type="Gene3D" id="1.20.58.1880">
    <property type="match status" value="1"/>
</dbReference>
<gene>
    <name evidence="3" type="primary">RCOR3_1</name>
    <name evidence="3" type="ORF">XENORESO_006923</name>
</gene>
<reference evidence="3 4" key="1">
    <citation type="submission" date="2021-06" db="EMBL/GenBank/DDBJ databases">
        <authorList>
            <person name="Palmer J.M."/>
        </authorList>
    </citation>
    <scope>NUCLEOTIDE SEQUENCE [LARGE SCALE GENOMIC DNA]</scope>
    <source>
        <strain evidence="3 4">XR_2019</strain>
        <tissue evidence="3">Muscle</tissue>
    </source>
</reference>
<evidence type="ECO:0000256" key="1">
    <source>
        <dbReference type="SAM" id="MobiDB-lite"/>
    </source>
</evidence>